<dbReference type="CDD" id="cd00165">
    <property type="entry name" value="S4"/>
    <property type="match status" value="1"/>
</dbReference>
<dbReference type="SUPFAM" id="SSF55174">
    <property type="entry name" value="Alpha-L RNA-binding motif"/>
    <property type="match status" value="1"/>
</dbReference>
<evidence type="ECO:0000313" key="5">
    <source>
        <dbReference type="Proteomes" id="UP000199377"/>
    </source>
</evidence>
<proteinExistence type="predicted"/>
<dbReference type="GO" id="GO:0003723">
    <property type="term" value="F:RNA binding"/>
    <property type="evidence" value="ECO:0007669"/>
    <property type="project" value="UniProtKB-KW"/>
</dbReference>
<dbReference type="EMBL" id="FOQH01000007">
    <property type="protein sequence ID" value="SFI49908.1"/>
    <property type="molecule type" value="Genomic_DNA"/>
</dbReference>
<feature type="compositionally biased region" description="Low complexity" evidence="2">
    <location>
        <begin position="120"/>
        <end position="132"/>
    </location>
</feature>
<dbReference type="SMART" id="SM00363">
    <property type="entry name" value="S4"/>
    <property type="match status" value="1"/>
</dbReference>
<dbReference type="OrthoDB" id="9797176at2"/>
<keyword evidence="1" id="KW-0694">RNA-binding</keyword>
<dbReference type="RefSeq" id="WP_092861168.1">
    <property type="nucleotide sequence ID" value="NZ_FOQH01000007.1"/>
</dbReference>
<feature type="compositionally biased region" description="Low complexity" evidence="2">
    <location>
        <begin position="1"/>
        <end position="10"/>
    </location>
</feature>
<keyword evidence="4" id="KW-0346">Stress response</keyword>
<gene>
    <name evidence="4" type="ORF">SAMN05216258_107165</name>
</gene>
<feature type="domain" description="RNA-binding S4" evidence="3">
    <location>
        <begin position="24"/>
        <end position="89"/>
    </location>
</feature>
<keyword evidence="5" id="KW-1185">Reference proteome</keyword>
<dbReference type="InterPro" id="IPR002942">
    <property type="entry name" value="S4_RNA-bd"/>
</dbReference>
<dbReference type="Proteomes" id="UP000199377">
    <property type="component" value="Unassembled WGS sequence"/>
</dbReference>
<organism evidence="4 5">
    <name type="scientific">Albimonas pacifica</name>
    <dbReference type="NCBI Taxonomy" id="1114924"/>
    <lineage>
        <taxon>Bacteria</taxon>
        <taxon>Pseudomonadati</taxon>
        <taxon>Pseudomonadota</taxon>
        <taxon>Alphaproteobacteria</taxon>
        <taxon>Rhodobacterales</taxon>
        <taxon>Paracoccaceae</taxon>
        <taxon>Albimonas</taxon>
    </lineage>
</organism>
<dbReference type="AlphaFoldDB" id="A0A1I3IPK0"/>
<feature type="region of interest" description="Disordered" evidence="2">
    <location>
        <begin position="96"/>
        <end position="148"/>
    </location>
</feature>
<dbReference type="PROSITE" id="PS50889">
    <property type="entry name" value="S4"/>
    <property type="match status" value="1"/>
</dbReference>
<evidence type="ECO:0000256" key="2">
    <source>
        <dbReference type="SAM" id="MobiDB-lite"/>
    </source>
</evidence>
<evidence type="ECO:0000313" key="4">
    <source>
        <dbReference type="EMBL" id="SFI49908.1"/>
    </source>
</evidence>
<evidence type="ECO:0000256" key="1">
    <source>
        <dbReference type="PROSITE-ProRule" id="PRU00182"/>
    </source>
</evidence>
<evidence type="ECO:0000259" key="3">
    <source>
        <dbReference type="SMART" id="SM00363"/>
    </source>
</evidence>
<feature type="compositionally biased region" description="Low complexity" evidence="2">
    <location>
        <begin position="97"/>
        <end position="111"/>
    </location>
</feature>
<dbReference type="InterPro" id="IPR036986">
    <property type="entry name" value="S4_RNA-bd_sf"/>
</dbReference>
<feature type="region of interest" description="Disordered" evidence="2">
    <location>
        <begin position="1"/>
        <end position="24"/>
    </location>
</feature>
<dbReference type="STRING" id="1114924.SAMN05216258_107165"/>
<sequence>MTAAPADLSDPGGGGAPPPGPTGLRLDKWLWHARFVKSRGLAAKLVSESGVRVNGTRAAKPAASVRPGDVLTFALGRQIRVIRILALGTRRGPAPEAQALYDDLDPPAARDAAPDPDVPAPAAAREPGAGRPTKADRRALDRLRDAEG</sequence>
<dbReference type="Pfam" id="PF01479">
    <property type="entry name" value="S4"/>
    <property type="match status" value="1"/>
</dbReference>
<feature type="compositionally biased region" description="Basic and acidic residues" evidence="2">
    <location>
        <begin position="133"/>
        <end position="148"/>
    </location>
</feature>
<reference evidence="4 5" key="1">
    <citation type="submission" date="2016-10" db="EMBL/GenBank/DDBJ databases">
        <authorList>
            <person name="de Groot N.N."/>
        </authorList>
    </citation>
    <scope>NUCLEOTIDE SEQUENCE [LARGE SCALE GENOMIC DNA]</scope>
    <source>
        <strain evidence="4 5">CGMCC 1.11030</strain>
    </source>
</reference>
<accession>A0A1I3IPK0</accession>
<protein>
    <submittedName>
        <fullName evidence="4">Heat shock protein Hsp15</fullName>
    </submittedName>
</protein>
<name>A0A1I3IPK0_9RHOB</name>
<dbReference type="Gene3D" id="3.10.290.10">
    <property type="entry name" value="RNA-binding S4 domain"/>
    <property type="match status" value="1"/>
</dbReference>